<keyword evidence="2" id="KW-0472">Membrane</keyword>
<dbReference type="InterPro" id="IPR004089">
    <property type="entry name" value="MCPsignal_dom"/>
</dbReference>
<dbReference type="InterPro" id="IPR001610">
    <property type="entry name" value="PAC"/>
</dbReference>
<evidence type="ECO:0000256" key="1">
    <source>
        <dbReference type="ARBA" id="ARBA00004429"/>
    </source>
</evidence>
<evidence type="ECO:0000256" key="5">
    <source>
        <dbReference type="PROSITE-ProRule" id="PRU00284"/>
    </source>
</evidence>
<dbReference type="SMART" id="SM00086">
    <property type="entry name" value="PAC"/>
    <property type="match status" value="2"/>
</dbReference>
<sequence>MAPFFNGARKAIYQAILRSQALIEFLPDGTIVDANENFLKAVGYSLADIKGRHHAIFVPEEIRNTAEYRRFWDRLKAGESISGEIPRLRKSGEEIWLQATYTPVLGRGGKVDRVVKVATDITAEKRRTMEREGMLAALERSQAVIAFGLDATILDANQNFLSAMGYAREEVVGRKHAIFLKQGEADSREYKEFWDKLRRGEYHSGIFHRVGKGGRDIWIQASYNPILDANGKPFKVVKFASDITDRILRRQRLDAAGLQIETDLDDVAHSLSDASAQAANVAEASGRASTSVQTVAAAAEEMVASVEEITRQVGQAMAIAAKAVTSAERTMKIMDGLAEDAQQIGEVIELIESIADQTNLLALNATIEAARAGEAGKGFAVVASEVKNLASQTARATERISQQISSVQNSSTQADEAINEIMEVIRDISEISTSISSAMGEQSSVTREISENMHFASEGVMAISSSINQVSDATRKVDKATSGIREVARLFRQS</sequence>
<dbReference type="SMART" id="SM00091">
    <property type="entry name" value="PAS"/>
    <property type="match status" value="2"/>
</dbReference>
<evidence type="ECO:0000256" key="3">
    <source>
        <dbReference type="ARBA" id="ARBA00023224"/>
    </source>
</evidence>
<dbReference type="RefSeq" id="WP_149893527.1">
    <property type="nucleotide sequence ID" value="NZ_JBHUFA010000015.1"/>
</dbReference>
<dbReference type="InterPro" id="IPR000727">
    <property type="entry name" value="T_SNARE_dom"/>
</dbReference>
<dbReference type="SUPFAM" id="SSF58104">
    <property type="entry name" value="Methyl-accepting chemotaxis protein (MCP) signaling domain"/>
    <property type="match status" value="1"/>
</dbReference>
<dbReference type="InterPro" id="IPR000700">
    <property type="entry name" value="PAS-assoc_C"/>
</dbReference>
<evidence type="ECO:0000259" key="9">
    <source>
        <dbReference type="PROSITE" id="PS50192"/>
    </source>
</evidence>
<dbReference type="Gene3D" id="1.10.287.950">
    <property type="entry name" value="Methyl-accepting chemotaxis protein"/>
    <property type="match status" value="1"/>
</dbReference>
<evidence type="ECO:0000313" key="10">
    <source>
        <dbReference type="EMBL" id="MFD1697280.1"/>
    </source>
</evidence>
<dbReference type="Pfam" id="PF08448">
    <property type="entry name" value="PAS_4"/>
    <property type="match status" value="2"/>
</dbReference>
<dbReference type="Pfam" id="PF00015">
    <property type="entry name" value="MCPsignal"/>
    <property type="match status" value="1"/>
</dbReference>
<gene>
    <name evidence="10" type="ORF">ACFSC7_17320</name>
</gene>
<protein>
    <submittedName>
        <fullName evidence="10">PAS domain S-box protein</fullName>
    </submittedName>
</protein>
<dbReference type="SUPFAM" id="SSF55785">
    <property type="entry name" value="PYP-like sensor domain (PAS domain)"/>
    <property type="match status" value="2"/>
</dbReference>
<dbReference type="PROSITE" id="PS50192">
    <property type="entry name" value="T_SNARE"/>
    <property type="match status" value="1"/>
</dbReference>
<dbReference type="PRINTS" id="PR00260">
    <property type="entry name" value="CHEMTRNSDUCR"/>
</dbReference>
<evidence type="ECO:0000259" key="8">
    <source>
        <dbReference type="PROSITE" id="PS50113"/>
    </source>
</evidence>
<keyword evidence="2" id="KW-0997">Cell inner membrane</keyword>
<dbReference type="EMBL" id="JBHUFA010000015">
    <property type="protein sequence ID" value="MFD1697280.1"/>
    <property type="molecule type" value="Genomic_DNA"/>
</dbReference>
<accession>A0ABW4K403</accession>
<dbReference type="PROSITE" id="PS50111">
    <property type="entry name" value="CHEMOTAXIS_TRANSDUC_2"/>
    <property type="match status" value="1"/>
</dbReference>
<comment type="similarity">
    <text evidence="4">Belongs to the methyl-accepting chemotaxis (MCP) protein family.</text>
</comment>
<keyword evidence="3 5" id="KW-0807">Transducer</keyword>
<keyword evidence="11" id="KW-1185">Reference proteome</keyword>
<keyword evidence="2" id="KW-1003">Cell membrane</keyword>
<feature type="domain" description="PAC" evidence="8">
    <location>
        <begin position="200"/>
        <end position="255"/>
    </location>
</feature>
<feature type="domain" description="T-SNARE coiled-coil homology" evidence="9">
    <location>
        <begin position="408"/>
        <end position="470"/>
    </location>
</feature>
<dbReference type="SMART" id="SM00283">
    <property type="entry name" value="MA"/>
    <property type="match status" value="1"/>
</dbReference>
<feature type="domain" description="PAS" evidence="7">
    <location>
        <begin position="130"/>
        <end position="174"/>
    </location>
</feature>
<feature type="domain" description="Methyl-accepting transducer" evidence="6">
    <location>
        <begin position="256"/>
        <end position="485"/>
    </location>
</feature>
<name>A0ABW4K403_9HYPH</name>
<proteinExistence type="inferred from homology"/>
<evidence type="ECO:0000259" key="6">
    <source>
        <dbReference type="PROSITE" id="PS50111"/>
    </source>
</evidence>
<dbReference type="PROSITE" id="PS50113">
    <property type="entry name" value="PAC"/>
    <property type="match status" value="2"/>
</dbReference>
<dbReference type="NCBIfam" id="TIGR00229">
    <property type="entry name" value="sensory_box"/>
    <property type="match status" value="2"/>
</dbReference>
<reference evidence="11" key="1">
    <citation type="journal article" date="2019" name="Int. J. Syst. Evol. Microbiol.">
        <title>The Global Catalogue of Microorganisms (GCM) 10K type strain sequencing project: providing services to taxonomists for standard genome sequencing and annotation.</title>
        <authorList>
            <consortium name="The Broad Institute Genomics Platform"/>
            <consortium name="The Broad Institute Genome Sequencing Center for Infectious Disease"/>
            <person name="Wu L."/>
            <person name="Ma J."/>
        </authorList>
    </citation>
    <scope>NUCLEOTIDE SEQUENCE [LARGE SCALE GENOMIC DNA]</scope>
    <source>
        <strain evidence="11">JCM 3369</strain>
    </source>
</reference>
<dbReference type="PROSITE" id="PS50112">
    <property type="entry name" value="PAS"/>
    <property type="match status" value="1"/>
</dbReference>
<dbReference type="InterPro" id="IPR035965">
    <property type="entry name" value="PAS-like_dom_sf"/>
</dbReference>
<dbReference type="Proteomes" id="UP001597327">
    <property type="component" value="Unassembled WGS sequence"/>
</dbReference>
<evidence type="ECO:0000256" key="4">
    <source>
        <dbReference type="ARBA" id="ARBA00029447"/>
    </source>
</evidence>
<dbReference type="InterPro" id="IPR013656">
    <property type="entry name" value="PAS_4"/>
</dbReference>
<feature type="domain" description="PAC" evidence="8">
    <location>
        <begin position="81"/>
        <end position="133"/>
    </location>
</feature>
<comment type="caution">
    <text evidence="10">The sequence shown here is derived from an EMBL/GenBank/DDBJ whole genome shotgun (WGS) entry which is preliminary data.</text>
</comment>
<evidence type="ECO:0000313" key="11">
    <source>
        <dbReference type="Proteomes" id="UP001597327"/>
    </source>
</evidence>
<dbReference type="PANTHER" id="PTHR32089:SF112">
    <property type="entry name" value="LYSOZYME-LIKE PROTEIN-RELATED"/>
    <property type="match status" value="1"/>
</dbReference>
<dbReference type="CDD" id="cd00130">
    <property type="entry name" value="PAS"/>
    <property type="match status" value="2"/>
</dbReference>
<dbReference type="InterPro" id="IPR000014">
    <property type="entry name" value="PAS"/>
</dbReference>
<dbReference type="InterPro" id="IPR004090">
    <property type="entry name" value="Chemotax_Me-accpt_rcpt"/>
</dbReference>
<organism evidence="10 11">
    <name type="scientific">Roseibium aestuarii</name>
    <dbReference type="NCBI Taxonomy" id="2600299"/>
    <lineage>
        <taxon>Bacteria</taxon>
        <taxon>Pseudomonadati</taxon>
        <taxon>Pseudomonadota</taxon>
        <taxon>Alphaproteobacteria</taxon>
        <taxon>Hyphomicrobiales</taxon>
        <taxon>Stappiaceae</taxon>
        <taxon>Roseibium</taxon>
    </lineage>
</organism>
<evidence type="ECO:0000259" key="7">
    <source>
        <dbReference type="PROSITE" id="PS50112"/>
    </source>
</evidence>
<dbReference type="Gene3D" id="3.30.450.20">
    <property type="entry name" value="PAS domain"/>
    <property type="match status" value="2"/>
</dbReference>
<evidence type="ECO:0000256" key="2">
    <source>
        <dbReference type="ARBA" id="ARBA00022519"/>
    </source>
</evidence>
<comment type="subcellular location">
    <subcellularLocation>
        <location evidence="1">Cell inner membrane</location>
        <topology evidence="1">Multi-pass membrane protein</topology>
    </subcellularLocation>
</comment>
<dbReference type="PANTHER" id="PTHR32089">
    <property type="entry name" value="METHYL-ACCEPTING CHEMOTAXIS PROTEIN MCPB"/>
    <property type="match status" value="1"/>
</dbReference>